<keyword evidence="3" id="KW-1185">Reference proteome</keyword>
<name>A0A151IW41_9HYME</name>
<feature type="compositionally biased region" description="Low complexity" evidence="1">
    <location>
        <begin position="272"/>
        <end position="283"/>
    </location>
</feature>
<evidence type="ECO:0000313" key="2">
    <source>
        <dbReference type="EMBL" id="KYN12014.1"/>
    </source>
</evidence>
<protein>
    <recommendedName>
        <fullName evidence="4">GIY-YIG domain-containing protein</fullName>
    </recommendedName>
</protein>
<gene>
    <name evidence="2" type="ORF">ALC57_15822</name>
</gene>
<organism evidence="2 3">
    <name type="scientific">Trachymyrmex cornetzi</name>
    <dbReference type="NCBI Taxonomy" id="471704"/>
    <lineage>
        <taxon>Eukaryota</taxon>
        <taxon>Metazoa</taxon>
        <taxon>Ecdysozoa</taxon>
        <taxon>Arthropoda</taxon>
        <taxon>Hexapoda</taxon>
        <taxon>Insecta</taxon>
        <taxon>Pterygota</taxon>
        <taxon>Neoptera</taxon>
        <taxon>Endopterygota</taxon>
        <taxon>Hymenoptera</taxon>
        <taxon>Apocrita</taxon>
        <taxon>Aculeata</taxon>
        <taxon>Formicoidea</taxon>
        <taxon>Formicidae</taxon>
        <taxon>Myrmicinae</taxon>
        <taxon>Trachymyrmex</taxon>
    </lineage>
</organism>
<evidence type="ECO:0000256" key="1">
    <source>
        <dbReference type="SAM" id="MobiDB-lite"/>
    </source>
</evidence>
<proteinExistence type="predicted"/>
<feature type="region of interest" description="Disordered" evidence="1">
    <location>
        <begin position="267"/>
        <end position="286"/>
    </location>
</feature>
<evidence type="ECO:0000313" key="3">
    <source>
        <dbReference type="Proteomes" id="UP000078492"/>
    </source>
</evidence>
<dbReference type="AlphaFoldDB" id="A0A151IW41"/>
<dbReference type="EMBL" id="KQ980879">
    <property type="protein sequence ID" value="KYN12014.1"/>
    <property type="molecule type" value="Genomic_DNA"/>
</dbReference>
<evidence type="ECO:0008006" key="4">
    <source>
        <dbReference type="Google" id="ProtNLM"/>
    </source>
</evidence>
<accession>A0A151IW41</accession>
<sequence>MALSKVIKIFSSSNKNVVYKIQCRDCDATYVGQMGRLLKTKTKEHRNHIFKSQARPRTSERDCCCFVRPRKRRLLTALPLQNCGKGDAGGIEHQPVRGEPSASFSALHTTERKPRISLRNIKSRNYPITTVVLLTQKSTYAQLLQSLHVLDCFHCKQSDKVYHSLIKYICEGTRSRSGVICRLLTVMLAYHVTILCSAKIFCDKNKIDHYYVFRKGLVNTQNSAKSFQKCSACTSGERTNKRHKEPGERGDLECWIAVWRRKGRWEASSEKNLTNPTNPNTENPAEHAPIHHFKIRRLPFP</sequence>
<dbReference type="Proteomes" id="UP000078492">
    <property type="component" value="Unassembled WGS sequence"/>
</dbReference>
<reference evidence="2 3" key="1">
    <citation type="submission" date="2015-09" db="EMBL/GenBank/DDBJ databases">
        <title>Trachymyrmex cornetzi WGS genome.</title>
        <authorList>
            <person name="Nygaard S."/>
            <person name="Hu H."/>
            <person name="Boomsma J."/>
            <person name="Zhang G."/>
        </authorList>
    </citation>
    <scope>NUCLEOTIDE SEQUENCE [LARGE SCALE GENOMIC DNA]</scope>
    <source>
        <strain evidence="2">Tcor2-1</strain>
        <tissue evidence="2">Whole body</tissue>
    </source>
</reference>